<accession>A0AAN8WMM7</accession>
<evidence type="ECO:0000313" key="2">
    <source>
        <dbReference type="Proteomes" id="UP001381693"/>
    </source>
</evidence>
<comment type="caution">
    <text evidence="1">The sequence shown here is derived from an EMBL/GenBank/DDBJ whole genome shotgun (WGS) entry which is preliminary data.</text>
</comment>
<reference evidence="1 2" key="1">
    <citation type="submission" date="2023-11" db="EMBL/GenBank/DDBJ databases">
        <title>Halocaridina rubra genome assembly.</title>
        <authorList>
            <person name="Smith C."/>
        </authorList>
    </citation>
    <scope>NUCLEOTIDE SEQUENCE [LARGE SCALE GENOMIC DNA]</scope>
    <source>
        <strain evidence="1">EP-1</strain>
        <tissue evidence="1">Whole</tissue>
    </source>
</reference>
<feature type="non-terminal residue" evidence="1">
    <location>
        <position position="81"/>
    </location>
</feature>
<dbReference type="EMBL" id="JAXCGZ010022808">
    <property type="protein sequence ID" value="KAK7023546.1"/>
    <property type="molecule type" value="Genomic_DNA"/>
</dbReference>
<organism evidence="1 2">
    <name type="scientific">Halocaridina rubra</name>
    <name type="common">Hawaiian red shrimp</name>
    <dbReference type="NCBI Taxonomy" id="373956"/>
    <lineage>
        <taxon>Eukaryota</taxon>
        <taxon>Metazoa</taxon>
        <taxon>Ecdysozoa</taxon>
        <taxon>Arthropoda</taxon>
        <taxon>Crustacea</taxon>
        <taxon>Multicrustacea</taxon>
        <taxon>Malacostraca</taxon>
        <taxon>Eumalacostraca</taxon>
        <taxon>Eucarida</taxon>
        <taxon>Decapoda</taxon>
        <taxon>Pleocyemata</taxon>
        <taxon>Caridea</taxon>
        <taxon>Atyoidea</taxon>
        <taxon>Atyidae</taxon>
        <taxon>Halocaridina</taxon>
    </lineage>
</organism>
<protein>
    <submittedName>
        <fullName evidence="1">Uncharacterized protein</fullName>
    </submittedName>
</protein>
<gene>
    <name evidence="1" type="ORF">SK128_010745</name>
</gene>
<evidence type="ECO:0000313" key="1">
    <source>
        <dbReference type="EMBL" id="KAK7023546.1"/>
    </source>
</evidence>
<sequence>MEITSVLDIFNVTSPGNNMNASIATLNNGSVEMEFLDPLESGSQLPSWPCNHTGPLVMMSKYPNPNDAEAARALDIYEIMK</sequence>
<dbReference type="Proteomes" id="UP001381693">
    <property type="component" value="Unassembled WGS sequence"/>
</dbReference>
<name>A0AAN8WMM7_HALRR</name>
<keyword evidence="2" id="KW-1185">Reference proteome</keyword>
<proteinExistence type="predicted"/>
<dbReference type="AlphaFoldDB" id="A0AAN8WMM7"/>